<organism evidence="1 2">
    <name type="scientific">Ficus carica</name>
    <name type="common">Common fig</name>
    <dbReference type="NCBI Taxonomy" id="3494"/>
    <lineage>
        <taxon>Eukaryota</taxon>
        <taxon>Viridiplantae</taxon>
        <taxon>Streptophyta</taxon>
        <taxon>Embryophyta</taxon>
        <taxon>Tracheophyta</taxon>
        <taxon>Spermatophyta</taxon>
        <taxon>Magnoliopsida</taxon>
        <taxon>eudicotyledons</taxon>
        <taxon>Gunneridae</taxon>
        <taxon>Pentapetalae</taxon>
        <taxon>rosids</taxon>
        <taxon>fabids</taxon>
        <taxon>Rosales</taxon>
        <taxon>Moraceae</taxon>
        <taxon>Ficeae</taxon>
        <taxon>Ficus</taxon>
    </lineage>
</organism>
<reference evidence="1" key="1">
    <citation type="submission" date="2023-07" db="EMBL/GenBank/DDBJ databases">
        <title>draft genome sequence of fig (Ficus carica).</title>
        <authorList>
            <person name="Takahashi T."/>
            <person name="Nishimura K."/>
        </authorList>
    </citation>
    <scope>NUCLEOTIDE SEQUENCE</scope>
</reference>
<comment type="caution">
    <text evidence="1">The sequence shown here is derived from an EMBL/GenBank/DDBJ whole genome shotgun (WGS) entry which is preliminary data.</text>
</comment>
<keyword evidence="2" id="KW-1185">Reference proteome</keyword>
<dbReference type="EMBL" id="BTGU01000129">
    <property type="protein sequence ID" value="GMN62447.1"/>
    <property type="molecule type" value="Genomic_DNA"/>
</dbReference>
<evidence type="ECO:0000313" key="2">
    <source>
        <dbReference type="Proteomes" id="UP001187192"/>
    </source>
</evidence>
<proteinExistence type="predicted"/>
<sequence length="49" mass="5374">MLPAALHSSHADHWPWLPVGGEHLSGLAAPKQAVRDCNCSHDMLGFWEP</sequence>
<protein>
    <submittedName>
        <fullName evidence="1">Uncharacterized protein</fullName>
    </submittedName>
</protein>
<accession>A0AA88DUX5</accession>
<dbReference type="Proteomes" id="UP001187192">
    <property type="component" value="Unassembled WGS sequence"/>
</dbReference>
<gene>
    <name evidence="1" type="ORF">TIFTF001_031539</name>
</gene>
<name>A0AA88DUX5_FICCA</name>
<evidence type="ECO:0000313" key="1">
    <source>
        <dbReference type="EMBL" id="GMN62447.1"/>
    </source>
</evidence>
<dbReference type="AlphaFoldDB" id="A0AA88DUX5"/>